<dbReference type="Proteomes" id="UP000295497">
    <property type="component" value="Chromosome"/>
</dbReference>
<gene>
    <name evidence="2" type="primary">estA</name>
    <name evidence="2" type="ORF">SOCE836_102420</name>
</gene>
<dbReference type="InterPro" id="IPR052907">
    <property type="entry name" value="Beta-lactamase/esterase"/>
</dbReference>
<accession>A0A4P2R4I2</accession>
<feature type="domain" description="Beta-lactamase-related" evidence="1">
    <location>
        <begin position="24"/>
        <end position="380"/>
    </location>
</feature>
<sequence length="397" mass="42559">MTSTQPMIQGSVAPGFERVRDAFVENLTRQGDAGASFCAYVDGVEVAHLWGGEARPGVPWTADTLACGAAVGIGVAAVVAQRLADQGKLDVDAPVAAYWPEFAAEGKGAITVRMVLGHSAGLPWFPDPELRVRLDRPETLLDDQAILRLIEAAPPVWEPGTQCGYHTTTYGWLVGEIVRRITGKSLGTYLRDEITGPLGAEYWIGLPEAEHHRVAWMSPDPITDTDQFYKFINADTPPGKAMFMSPGRRFGDLIRDGMNHPTFWRAELASRSGVGTARGVARLYAMLASGGELDGVRVVSADSTARHTQVQYDGNDFIWGNPLRVGLGYMRPSASVGMGPHDEAFGHPGFGGAIGFADPVSRVGFAFIPNRMVLALTTDARAETLASALYGCLKTAA</sequence>
<evidence type="ECO:0000313" key="2">
    <source>
        <dbReference type="EMBL" id="AUX38004.1"/>
    </source>
</evidence>
<proteinExistence type="predicted"/>
<dbReference type="PANTHER" id="PTHR43319">
    <property type="entry name" value="BETA-LACTAMASE-RELATED"/>
    <property type="match status" value="1"/>
</dbReference>
<evidence type="ECO:0000259" key="1">
    <source>
        <dbReference type="Pfam" id="PF00144"/>
    </source>
</evidence>
<dbReference type="AlphaFoldDB" id="A0A4P2R4I2"/>
<reference evidence="2 3" key="1">
    <citation type="submission" date="2015-09" db="EMBL/GenBank/DDBJ databases">
        <title>Sorangium comparison.</title>
        <authorList>
            <person name="Zaburannyi N."/>
            <person name="Bunk B."/>
            <person name="Overmann J."/>
            <person name="Mueller R."/>
        </authorList>
    </citation>
    <scope>NUCLEOTIDE SEQUENCE [LARGE SCALE GENOMIC DNA]</scope>
    <source>
        <strain evidence="2 3">So ce836</strain>
    </source>
</reference>
<name>A0A4P2R4I2_SORCE</name>
<dbReference type="Pfam" id="PF00144">
    <property type="entry name" value="Beta-lactamase"/>
    <property type="match status" value="1"/>
</dbReference>
<dbReference type="Gene3D" id="3.40.710.10">
    <property type="entry name" value="DD-peptidase/beta-lactamase superfamily"/>
    <property type="match status" value="1"/>
</dbReference>
<dbReference type="GO" id="GO:0016787">
    <property type="term" value="F:hydrolase activity"/>
    <property type="evidence" value="ECO:0007669"/>
    <property type="project" value="UniProtKB-KW"/>
</dbReference>
<dbReference type="InterPro" id="IPR001466">
    <property type="entry name" value="Beta-lactam-related"/>
</dbReference>
<dbReference type="PANTHER" id="PTHR43319:SF3">
    <property type="entry name" value="BETA-LACTAMASE-RELATED DOMAIN-CONTAINING PROTEIN"/>
    <property type="match status" value="1"/>
</dbReference>
<evidence type="ECO:0000313" key="3">
    <source>
        <dbReference type="Proteomes" id="UP000295497"/>
    </source>
</evidence>
<dbReference type="RefSeq" id="WP_129580519.1">
    <property type="nucleotide sequence ID" value="NZ_CP012672.1"/>
</dbReference>
<dbReference type="SUPFAM" id="SSF56601">
    <property type="entry name" value="beta-lactamase/transpeptidase-like"/>
    <property type="match status" value="1"/>
</dbReference>
<dbReference type="EMBL" id="CP012672">
    <property type="protein sequence ID" value="AUX38004.1"/>
    <property type="molecule type" value="Genomic_DNA"/>
</dbReference>
<dbReference type="InterPro" id="IPR012338">
    <property type="entry name" value="Beta-lactam/transpept-like"/>
</dbReference>
<keyword evidence="2" id="KW-0378">Hydrolase</keyword>
<organism evidence="2 3">
    <name type="scientific">Sorangium cellulosum</name>
    <name type="common">Polyangium cellulosum</name>
    <dbReference type="NCBI Taxonomy" id="56"/>
    <lineage>
        <taxon>Bacteria</taxon>
        <taxon>Pseudomonadati</taxon>
        <taxon>Myxococcota</taxon>
        <taxon>Polyangia</taxon>
        <taxon>Polyangiales</taxon>
        <taxon>Polyangiaceae</taxon>
        <taxon>Sorangium</taxon>
    </lineage>
</organism>
<protein>
    <submittedName>
        <fullName evidence="2">EstA family serine hydrolase</fullName>
    </submittedName>
</protein>